<evidence type="ECO:0000256" key="1">
    <source>
        <dbReference type="ARBA" id="ARBA00004123"/>
    </source>
</evidence>
<dbReference type="GO" id="GO:0005634">
    <property type="term" value="C:nucleus"/>
    <property type="evidence" value="ECO:0007669"/>
    <property type="project" value="UniProtKB-SubCell"/>
</dbReference>
<feature type="compositionally biased region" description="Low complexity" evidence="8">
    <location>
        <begin position="419"/>
        <end position="460"/>
    </location>
</feature>
<evidence type="ECO:0000256" key="4">
    <source>
        <dbReference type="ARBA" id="ARBA00023172"/>
    </source>
</evidence>
<dbReference type="AlphaFoldDB" id="A0AAD5E0H9"/>
<feature type="compositionally biased region" description="Acidic residues" evidence="8">
    <location>
        <begin position="355"/>
        <end position="364"/>
    </location>
</feature>
<accession>A0AAD5E0H9</accession>
<feature type="domain" description="Non-structural maintenance of chromosome element 4 C-terminal" evidence="9">
    <location>
        <begin position="209"/>
        <end position="291"/>
    </location>
</feature>
<evidence type="ECO:0000256" key="6">
    <source>
        <dbReference type="ARBA" id="ARBA00023242"/>
    </source>
</evidence>
<dbReference type="Proteomes" id="UP001205105">
    <property type="component" value="Unassembled WGS sequence"/>
</dbReference>
<evidence type="ECO:0000259" key="9">
    <source>
        <dbReference type="Pfam" id="PF08743"/>
    </source>
</evidence>
<feature type="compositionally biased region" description="Basic residues" evidence="8">
    <location>
        <begin position="156"/>
        <end position="169"/>
    </location>
</feature>
<feature type="compositionally biased region" description="Acidic residues" evidence="8">
    <location>
        <begin position="322"/>
        <end position="332"/>
    </location>
</feature>
<evidence type="ECO:0000256" key="5">
    <source>
        <dbReference type="ARBA" id="ARBA00023204"/>
    </source>
</evidence>
<feature type="region of interest" description="Disordered" evidence="8">
    <location>
        <begin position="301"/>
        <end position="460"/>
    </location>
</feature>
<sequence length="529" mass="60173">MAAPGLSQQPAGTQDDKQLGGLIRGLKNRAHHDKHTLVSMEDNQIVTMLQEANQYVEQVTRPRDVAADAELFNFLAESAQEYVHKLKQGGRAHSSADLLRRLKTRFVEDVDAQLAGAEDPDAFDWAGLGQGLGVALLFRSVPATHHMLGPLDAQPRQRRAIQRQAKRKAPVGPADRPEELTTLEDGEKQETDRNMEAMWHLLKDIGGRVCLLDLVLNPASFAQTVENQFALSFLVRDGRVALEPDEERGIMVQQRHITKDKDVKEKSKDEDKTQFIIPLTIEIWEDLVQAVGPDFEPLMKHRKEHRAQQEQQQQQQEQQQEGSEEEEDEEEEARPRQQKRPRQARGKQQQRQQQFDDEEAEQQEQQEQPSARRKSRSKTPLAASAQRQQQQQQQQPQAEDEEQQQEEQRPSTRRKSRSKTPQALPAKRQQQQQQQQQQAENRQQQQQQQQQQAAQQLLAANGSAEVIEIEESDSVIDLLDSDDDVAPAATGRRGATPLQQVQVKQEQPTQGKLGGSQRASQRGPMRGRR</sequence>
<gene>
    <name evidence="10" type="ORF">COHA_002512</name>
</gene>
<organism evidence="10 11">
    <name type="scientific">Chlorella ohadii</name>
    <dbReference type="NCBI Taxonomy" id="2649997"/>
    <lineage>
        <taxon>Eukaryota</taxon>
        <taxon>Viridiplantae</taxon>
        <taxon>Chlorophyta</taxon>
        <taxon>core chlorophytes</taxon>
        <taxon>Trebouxiophyceae</taxon>
        <taxon>Chlorellales</taxon>
        <taxon>Chlorellaceae</taxon>
        <taxon>Chlorella clade</taxon>
        <taxon>Chlorella</taxon>
    </lineage>
</organism>
<dbReference type="GO" id="GO:0006281">
    <property type="term" value="P:DNA repair"/>
    <property type="evidence" value="ECO:0007669"/>
    <property type="project" value="UniProtKB-UniRule"/>
</dbReference>
<keyword evidence="6 7" id="KW-0539">Nucleus</keyword>
<keyword evidence="5 7" id="KW-0234">DNA repair</keyword>
<feature type="compositionally biased region" description="Low complexity" evidence="8">
    <location>
        <begin position="385"/>
        <end position="397"/>
    </location>
</feature>
<feature type="region of interest" description="Disordered" evidence="8">
    <location>
        <begin position="148"/>
        <end position="191"/>
    </location>
</feature>
<keyword evidence="3 7" id="KW-0227">DNA damage</keyword>
<evidence type="ECO:0000256" key="8">
    <source>
        <dbReference type="SAM" id="MobiDB-lite"/>
    </source>
</evidence>
<comment type="caution">
    <text evidence="10">The sequence shown here is derived from an EMBL/GenBank/DDBJ whole genome shotgun (WGS) entry which is preliminary data.</text>
</comment>
<dbReference type="PANTHER" id="PTHR16140:SF0">
    <property type="entry name" value="NON-STRUCTURAL MAINTENANCE OF CHROMOSOMES ELEMENT 4"/>
    <property type="match status" value="1"/>
</dbReference>
<feature type="compositionally biased region" description="Low complexity" evidence="8">
    <location>
        <begin position="309"/>
        <end position="321"/>
    </location>
</feature>
<dbReference type="EMBL" id="JADXDR010000035">
    <property type="protein sequence ID" value="KAI7843974.1"/>
    <property type="molecule type" value="Genomic_DNA"/>
</dbReference>
<feature type="compositionally biased region" description="Basic residues" evidence="8">
    <location>
        <begin position="336"/>
        <end position="345"/>
    </location>
</feature>
<keyword evidence="4 7" id="KW-0233">DNA recombination</keyword>
<comment type="function">
    <text evidence="7">Component of the SMC5-SMC6 complex, that promotes sister chromatid alignment after DNA damage and facilitates double-stranded DNA breaks (DSBs) repair via homologous recombination between sister chromatids.</text>
</comment>
<evidence type="ECO:0000256" key="3">
    <source>
        <dbReference type="ARBA" id="ARBA00022763"/>
    </source>
</evidence>
<feature type="compositionally biased region" description="Basic and acidic residues" evidence="8">
    <location>
        <begin position="175"/>
        <end position="191"/>
    </location>
</feature>
<proteinExistence type="inferred from homology"/>
<dbReference type="InterPro" id="IPR014854">
    <property type="entry name" value="Nse4_C"/>
</dbReference>
<comment type="subunit">
    <text evidence="7">Component of the SMC5-SMC6 complex.</text>
</comment>
<comment type="subcellular location">
    <subcellularLocation>
        <location evidence="1 7">Nucleus</location>
    </subcellularLocation>
</comment>
<protein>
    <recommendedName>
        <fullName evidence="7">Non-structural maintenance of chromosomes element 4</fullName>
    </recommendedName>
</protein>
<feature type="compositionally biased region" description="Low complexity" evidence="8">
    <location>
        <begin position="496"/>
        <end position="510"/>
    </location>
</feature>
<evidence type="ECO:0000256" key="7">
    <source>
        <dbReference type="RuleBase" id="RU365071"/>
    </source>
</evidence>
<reference evidence="10" key="1">
    <citation type="submission" date="2020-11" db="EMBL/GenBank/DDBJ databases">
        <title>Chlorella ohadii genome sequencing and assembly.</title>
        <authorList>
            <person name="Murik O."/>
            <person name="Treves H."/>
            <person name="Kedem I."/>
            <person name="Shotland Y."/>
            <person name="Kaplan A."/>
        </authorList>
    </citation>
    <scope>NUCLEOTIDE SEQUENCE</scope>
    <source>
        <strain evidence="10">1</strain>
    </source>
</reference>
<dbReference type="Pfam" id="PF08743">
    <property type="entry name" value="Nse4_C"/>
    <property type="match status" value="1"/>
</dbReference>
<dbReference type="GO" id="GO:0030915">
    <property type="term" value="C:Smc5-Smc6 complex"/>
    <property type="evidence" value="ECO:0007669"/>
    <property type="project" value="UniProtKB-UniRule"/>
</dbReference>
<comment type="similarity">
    <text evidence="2 7">Belongs to the NSE4 family.</text>
</comment>
<evidence type="ECO:0000313" key="10">
    <source>
        <dbReference type="EMBL" id="KAI7843974.1"/>
    </source>
</evidence>
<dbReference type="GO" id="GO:0006310">
    <property type="term" value="P:DNA recombination"/>
    <property type="evidence" value="ECO:0007669"/>
    <property type="project" value="UniProtKB-UniRule"/>
</dbReference>
<feature type="region of interest" description="Disordered" evidence="8">
    <location>
        <begin position="474"/>
        <end position="529"/>
    </location>
</feature>
<keyword evidence="11" id="KW-1185">Reference proteome</keyword>
<dbReference type="InterPro" id="IPR027786">
    <property type="entry name" value="Nse4/EID"/>
</dbReference>
<dbReference type="PANTHER" id="PTHR16140">
    <property type="entry name" value="NON-STRUCTURAL MAINTENANCE OF CHROMOSOMES ELEMENT 4"/>
    <property type="match status" value="1"/>
</dbReference>
<feature type="compositionally biased region" description="Acidic residues" evidence="8">
    <location>
        <begin position="474"/>
        <end position="485"/>
    </location>
</feature>
<name>A0AAD5E0H9_9CHLO</name>
<evidence type="ECO:0000256" key="2">
    <source>
        <dbReference type="ARBA" id="ARBA00008997"/>
    </source>
</evidence>
<evidence type="ECO:0000313" key="11">
    <source>
        <dbReference type="Proteomes" id="UP001205105"/>
    </source>
</evidence>